<evidence type="ECO:0000313" key="3">
    <source>
        <dbReference type="Proteomes" id="UP000199427"/>
    </source>
</evidence>
<dbReference type="EMBL" id="FOES01000002">
    <property type="protein sequence ID" value="SEP69933.1"/>
    <property type="molecule type" value="Genomic_DNA"/>
</dbReference>
<dbReference type="Proteomes" id="UP000199427">
    <property type="component" value="Unassembled WGS sequence"/>
</dbReference>
<dbReference type="AlphaFoldDB" id="A0A1H9A0A2"/>
<dbReference type="Gene3D" id="3.10.450.50">
    <property type="match status" value="1"/>
</dbReference>
<dbReference type="SUPFAM" id="SSF54427">
    <property type="entry name" value="NTF2-like"/>
    <property type="match status" value="1"/>
</dbReference>
<sequence length="119" mass="14168">MDVLKEYIKATNSHNFEEIKKLLHPNAVYFFTDKTCKTHSEIQSYFENAWEVVKNENYEAHDVQWLFISDKSLTCTYTYFYEGYVNNQYTSGRGRATNVFVKESDQWLLIHEHLSPLPE</sequence>
<keyword evidence="3" id="KW-1185">Reference proteome</keyword>
<evidence type="ECO:0000259" key="1">
    <source>
        <dbReference type="Pfam" id="PF14534"/>
    </source>
</evidence>
<proteinExistence type="predicted"/>
<gene>
    <name evidence="2" type="ORF">SAMN05216362_102120</name>
</gene>
<dbReference type="Pfam" id="PF14534">
    <property type="entry name" value="DUF4440"/>
    <property type="match status" value="1"/>
</dbReference>
<dbReference type="OrthoDB" id="9152983at2"/>
<feature type="domain" description="DUF4440" evidence="1">
    <location>
        <begin position="3"/>
        <end position="109"/>
    </location>
</feature>
<dbReference type="InterPro" id="IPR027843">
    <property type="entry name" value="DUF4440"/>
</dbReference>
<dbReference type="RefSeq" id="WP_091772303.1">
    <property type="nucleotide sequence ID" value="NZ_FOES01000002.1"/>
</dbReference>
<dbReference type="InterPro" id="IPR032710">
    <property type="entry name" value="NTF2-like_dom_sf"/>
</dbReference>
<protein>
    <submittedName>
        <fullName evidence="2">SnoaL-like domain-containing protein</fullName>
    </submittedName>
</protein>
<name>A0A1H9A0A2_9BACI</name>
<dbReference type="STRING" id="571933.SAMN05216362_102120"/>
<reference evidence="2 3" key="1">
    <citation type="submission" date="2016-10" db="EMBL/GenBank/DDBJ databases">
        <authorList>
            <person name="de Groot N.N."/>
        </authorList>
    </citation>
    <scope>NUCLEOTIDE SEQUENCE [LARGE SCALE GENOMIC DNA]</scope>
    <source>
        <strain evidence="2 3">DSM 21633</strain>
    </source>
</reference>
<organism evidence="2 3">
    <name type="scientific">Piscibacillus halophilus</name>
    <dbReference type="NCBI Taxonomy" id="571933"/>
    <lineage>
        <taxon>Bacteria</taxon>
        <taxon>Bacillati</taxon>
        <taxon>Bacillota</taxon>
        <taxon>Bacilli</taxon>
        <taxon>Bacillales</taxon>
        <taxon>Bacillaceae</taxon>
        <taxon>Piscibacillus</taxon>
    </lineage>
</organism>
<evidence type="ECO:0000313" key="2">
    <source>
        <dbReference type="EMBL" id="SEP69933.1"/>
    </source>
</evidence>
<accession>A0A1H9A0A2</accession>